<feature type="compositionally biased region" description="Polar residues" evidence="1">
    <location>
        <begin position="122"/>
        <end position="136"/>
    </location>
</feature>
<feature type="region of interest" description="Disordered" evidence="1">
    <location>
        <begin position="38"/>
        <end position="61"/>
    </location>
</feature>
<accession>A0A914XN42</accession>
<organism evidence="2 3">
    <name type="scientific">Plectus sambesii</name>
    <dbReference type="NCBI Taxonomy" id="2011161"/>
    <lineage>
        <taxon>Eukaryota</taxon>
        <taxon>Metazoa</taxon>
        <taxon>Ecdysozoa</taxon>
        <taxon>Nematoda</taxon>
        <taxon>Chromadorea</taxon>
        <taxon>Plectida</taxon>
        <taxon>Plectina</taxon>
        <taxon>Plectoidea</taxon>
        <taxon>Plectidae</taxon>
        <taxon>Plectus</taxon>
    </lineage>
</organism>
<reference evidence="3" key="1">
    <citation type="submission" date="2022-11" db="UniProtKB">
        <authorList>
            <consortium name="WormBaseParasite"/>
        </authorList>
    </citation>
    <scope>IDENTIFICATION</scope>
</reference>
<dbReference type="Proteomes" id="UP000887566">
    <property type="component" value="Unplaced"/>
</dbReference>
<feature type="compositionally biased region" description="Basic residues" evidence="1">
    <location>
        <begin position="169"/>
        <end position="178"/>
    </location>
</feature>
<sequence>MDTRDQNGAVFIRSPIQSKRCPKETRYDTMRCATPNSYAHHKAPASGINRSSDGRTSGRRTARNCDINDCDTTAVNTCSIKQKIVGVRIGVAAAAPSPLPPDQPLICALVAANDRRPVNTKRVISSSGESFETGLSSIERRHKWRSPTPTAQDDPSSGQSIDSVASRARCAKIRRSARANKSQRNGKTRPPLPPPLGRCDGGRRRNAQPQNAPHRSTYARTPPGARPGARREPSP</sequence>
<name>A0A914XN42_9BILA</name>
<protein>
    <submittedName>
        <fullName evidence="3">Uncharacterized protein</fullName>
    </submittedName>
</protein>
<dbReference type="WBParaSite" id="PSAMB.scaffold910size38730.g9771.t1">
    <property type="protein sequence ID" value="PSAMB.scaffold910size38730.g9771.t1"/>
    <property type="gene ID" value="PSAMB.scaffold910size38730.g9771"/>
</dbReference>
<evidence type="ECO:0000256" key="1">
    <source>
        <dbReference type="SAM" id="MobiDB-lite"/>
    </source>
</evidence>
<feature type="region of interest" description="Disordered" evidence="1">
    <location>
        <begin position="121"/>
        <end position="235"/>
    </location>
</feature>
<evidence type="ECO:0000313" key="3">
    <source>
        <dbReference type="WBParaSite" id="PSAMB.scaffold910size38730.g9771.t1"/>
    </source>
</evidence>
<keyword evidence="2" id="KW-1185">Reference proteome</keyword>
<dbReference type="AlphaFoldDB" id="A0A914XN42"/>
<feature type="compositionally biased region" description="Polar residues" evidence="1">
    <location>
        <begin position="147"/>
        <end position="163"/>
    </location>
</feature>
<proteinExistence type="predicted"/>
<evidence type="ECO:0000313" key="2">
    <source>
        <dbReference type="Proteomes" id="UP000887566"/>
    </source>
</evidence>